<keyword evidence="2" id="KW-1185">Reference proteome</keyword>
<dbReference type="HOGENOM" id="CLU_402182_0_0_11"/>
<dbReference type="RefSeq" id="WP_005444883.1">
    <property type="nucleotide sequence ID" value="NZ_CM001466.1"/>
</dbReference>
<evidence type="ECO:0000313" key="1">
    <source>
        <dbReference type="EMBL" id="EHY91098.1"/>
    </source>
</evidence>
<dbReference type="EMBL" id="CM001466">
    <property type="protein sequence ID" value="EHY91098.1"/>
    <property type="molecule type" value="Genomic_DNA"/>
</dbReference>
<name>H8GFR3_9PSEU</name>
<accession>H8GFR3</accession>
<proteinExistence type="predicted"/>
<organism evidence="1 2">
    <name type="scientific">Saccharomonospora azurea NA-128</name>
    <dbReference type="NCBI Taxonomy" id="882081"/>
    <lineage>
        <taxon>Bacteria</taxon>
        <taxon>Bacillati</taxon>
        <taxon>Actinomycetota</taxon>
        <taxon>Actinomycetes</taxon>
        <taxon>Pseudonocardiales</taxon>
        <taxon>Pseudonocardiaceae</taxon>
        <taxon>Saccharomonospora</taxon>
    </lineage>
</organism>
<dbReference type="OrthoDB" id="9146026at2"/>
<evidence type="ECO:0000313" key="2">
    <source>
        <dbReference type="Proteomes" id="UP000004705"/>
    </source>
</evidence>
<dbReference type="Proteomes" id="UP000004705">
    <property type="component" value="Chromosome"/>
</dbReference>
<gene>
    <name evidence="1" type="ORF">SacazDRAFT_04251</name>
</gene>
<sequence>MHAIDERLASWAASASRSQLRDGPTVDDLGGIDRVLAAADDLASGPFLHHLIQAAAHHLDVAGSEAGKPLRDAILTGLRANNNHAAFASATDALTTYPALARELGTPLARILLTRFRDAQDAEDDPALALIAAEAADCLVQLTLAGITSAARVLGAMDEATEDPAALPEAFVTRLPRLLGVLDAHHPGAGLREALERCLMLDYTCRDAAFELALGDLRQALEQDQYAPMVEQLRRTQRRLAELIALDPERLDAQLYHAAINAVLGLSAPDAPTRVPAAAATLRDVLQRYRSWRYRTRIPGWAQPRQSDIVAWSELTVLLEAAATHMGHDDPWFGEGHGILTALLRAYTAHNTVAVLTGNSAALVVDTLVAPVIEDAFLQQEHRQRILRHALDHDEELRSDPAAQQLHAALLQRTRTDDPSPGRASDQGKARRWQLLAHQLPNDFANLVDQTPEHVLDRLELALRTHDDVRASIADPKYSRLMDRLLRQLQESHDWLPRIAVEFTVLLEVTIRYAYLCYDIGRKMGGSYTEFLRRRDKDGKKQKVDEALFHQHYREVLTYSALFGVVHSEVIDKGGGRADILVSFGAVQFNVECKIEEEDASEAGLRHYVAQAAEYQNTNAAFAILLALDKTVGSEGAVNLFDSIWIEPVRRTGERGPCLVVIVRIPGGRENPNLLRPAPVPEPK</sequence>
<protein>
    <submittedName>
        <fullName evidence="1">Uncharacterized protein</fullName>
    </submittedName>
</protein>
<dbReference type="AlphaFoldDB" id="H8GFR3"/>
<reference evidence="1 2" key="1">
    <citation type="journal article" date="2012" name="Stand. Genomic Sci.">
        <title>Genome sequence of the soil bacterium Saccharomonospora azurea type strain (NA-128(T)).</title>
        <authorList>
            <person name="Klenk H.P."/>
            <person name="Held B."/>
            <person name="Lucas S."/>
            <person name="Lapidus A."/>
            <person name="Copeland A."/>
            <person name="Hammon N."/>
            <person name="Pitluck S."/>
            <person name="Goodwin L.A."/>
            <person name="Han C."/>
            <person name="Tapia R."/>
            <person name="Brambilla E.M."/>
            <person name="Potter G."/>
            <person name="Land M."/>
            <person name="Ivanova N."/>
            <person name="Rohde M."/>
            <person name="Goker M."/>
            <person name="Detter J.C."/>
            <person name="Kyrpides N.C."/>
            <person name="Woyke T."/>
        </authorList>
    </citation>
    <scope>NUCLEOTIDE SEQUENCE [LARGE SCALE GENOMIC DNA]</scope>
    <source>
        <strain evidence="1 2">NA-128</strain>
    </source>
</reference>